<feature type="transmembrane region" description="Helical" evidence="7">
    <location>
        <begin position="225"/>
        <end position="249"/>
    </location>
</feature>
<feature type="transmembrane region" description="Helical" evidence="7">
    <location>
        <begin position="165"/>
        <end position="184"/>
    </location>
</feature>
<evidence type="ECO:0000256" key="4">
    <source>
        <dbReference type="ARBA" id="ARBA00022692"/>
    </source>
</evidence>
<comment type="similarity">
    <text evidence="1 7">Belongs to the Lgt family.</text>
</comment>
<evidence type="ECO:0000256" key="3">
    <source>
        <dbReference type="ARBA" id="ARBA00022679"/>
    </source>
</evidence>
<evidence type="ECO:0000256" key="6">
    <source>
        <dbReference type="ARBA" id="ARBA00023136"/>
    </source>
</evidence>
<sequence length="261" mass="30142">MIPYFQFIKFYIGPLPINIWGLCVALGIIAAILVTQKFAGFAKLEKQRIFDMSFWVVLLSLLGGRLFFVISELSFYLQDPWAIFKVWEGGMSIFGGFIGAIIVAIIYLKKHKLPVLPYFDAVIFGLPLGLGIGRLGCFFIFDHPGIITNFFLGERYLDGLVRHNLGLYLSLNGFLLSFVFFWLFTKNKQRFTGFYTIFFLGWYGLTRFCLDFLRSADLAVSDARYFSLTLAQFLSILMIVGSFILWYYVKHLKPKEHERQN</sequence>
<comment type="subcellular location">
    <subcellularLocation>
        <location evidence="7">Cell membrane</location>
        <topology evidence="7">Multi-pass membrane protein</topology>
    </subcellularLocation>
</comment>
<comment type="function">
    <text evidence="7">Catalyzes the transfer of the diacylglyceryl group from phosphatidylglycerol to the sulfhydryl group of the N-terminal cysteine of a prolipoprotein, the first step in the formation of mature lipoproteins.</text>
</comment>
<feature type="transmembrane region" description="Helical" evidence="7">
    <location>
        <begin position="115"/>
        <end position="141"/>
    </location>
</feature>
<dbReference type="GO" id="GO:0008961">
    <property type="term" value="F:phosphatidylglycerol-prolipoprotein diacylglyceryl transferase activity"/>
    <property type="evidence" value="ECO:0007669"/>
    <property type="project" value="UniProtKB-UniRule"/>
</dbReference>
<gene>
    <name evidence="7" type="primary">lgt</name>
    <name evidence="8" type="ORF">A2319_05140</name>
</gene>
<dbReference type="UniPathway" id="UPA00664"/>
<feature type="transmembrane region" description="Helical" evidence="7">
    <location>
        <begin position="12"/>
        <end position="34"/>
    </location>
</feature>
<dbReference type="Proteomes" id="UP000176420">
    <property type="component" value="Unassembled WGS sequence"/>
</dbReference>
<evidence type="ECO:0000256" key="5">
    <source>
        <dbReference type="ARBA" id="ARBA00022989"/>
    </source>
</evidence>
<name>A0A1G2BGX6_9BACT</name>
<dbReference type="EMBL" id="MHKI01000001">
    <property type="protein sequence ID" value="OGY88392.1"/>
    <property type="molecule type" value="Genomic_DNA"/>
</dbReference>
<keyword evidence="3 7" id="KW-0808">Transferase</keyword>
<comment type="pathway">
    <text evidence="7">Protein modification; lipoprotein biosynthesis (diacylglyceryl transfer).</text>
</comment>
<keyword evidence="2 7" id="KW-1003">Cell membrane</keyword>
<keyword evidence="6 7" id="KW-0472">Membrane</keyword>
<evidence type="ECO:0000256" key="1">
    <source>
        <dbReference type="ARBA" id="ARBA00007150"/>
    </source>
</evidence>
<proteinExistence type="inferred from homology"/>
<evidence type="ECO:0000313" key="8">
    <source>
        <dbReference type="EMBL" id="OGY88392.1"/>
    </source>
</evidence>
<comment type="catalytic activity">
    <reaction evidence="7">
        <text>L-cysteinyl-[prolipoprotein] + a 1,2-diacyl-sn-glycero-3-phospho-(1'-sn-glycerol) = an S-1,2-diacyl-sn-glyceryl-L-cysteinyl-[prolipoprotein] + sn-glycerol 1-phosphate + H(+)</text>
        <dbReference type="Rhea" id="RHEA:56712"/>
        <dbReference type="Rhea" id="RHEA-COMP:14679"/>
        <dbReference type="Rhea" id="RHEA-COMP:14680"/>
        <dbReference type="ChEBI" id="CHEBI:15378"/>
        <dbReference type="ChEBI" id="CHEBI:29950"/>
        <dbReference type="ChEBI" id="CHEBI:57685"/>
        <dbReference type="ChEBI" id="CHEBI:64716"/>
        <dbReference type="ChEBI" id="CHEBI:140658"/>
        <dbReference type="EC" id="2.5.1.145"/>
    </reaction>
</comment>
<feature type="transmembrane region" description="Helical" evidence="7">
    <location>
        <begin position="89"/>
        <end position="108"/>
    </location>
</feature>
<accession>A0A1G2BGX6</accession>
<dbReference type="PANTHER" id="PTHR30589:SF0">
    <property type="entry name" value="PHOSPHATIDYLGLYCEROL--PROLIPOPROTEIN DIACYLGLYCERYL TRANSFERASE"/>
    <property type="match status" value="1"/>
</dbReference>
<feature type="transmembrane region" description="Helical" evidence="7">
    <location>
        <begin position="191"/>
        <end position="213"/>
    </location>
</feature>
<dbReference type="EC" id="2.5.1.145" evidence="7"/>
<feature type="transmembrane region" description="Helical" evidence="7">
    <location>
        <begin position="54"/>
        <end position="77"/>
    </location>
</feature>
<dbReference type="GO" id="GO:0042158">
    <property type="term" value="P:lipoprotein biosynthetic process"/>
    <property type="evidence" value="ECO:0007669"/>
    <property type="project" value="UniProtKB-UniRule"/>
</dbReference>
<feature type="binding site" evidence="7">
    <location>
        <position position="134"/>
    </location>
    <ligand>
        <name>a 1,2-diacyl-sn-glycero-3-phospho-(1'-sn-glycerol)</name>
        <dbReference type="ChEBI" id="CHEBI:64716"/>
    </ligand>
</feature>
<dbReference type="PANTHER" id="PTHR30589">
    <property type="entry name" value="PROLIPOPROTEIN DIACYLGLYCERYL TRANSFERASE"/>
    <property type="match status" value="1"/>
</dbReference>
<dbReference type="Pfam" id="PF01790">
    <property type="entry name" value="LGT"/>
    <property type="match status" value="1"/>
</dbReference>
<keyword evidence="4 7" id="KW-0812">Transmembrane</keyword>
<comment type="caution">
    <text evidence="8">The sequence shown here is derived from an EMBL/GenBank/DDBJ whole genome shotgun (WGS) entry which is preliminary data.</text>
</comment>
<dbReference type="InterPro" id="IPR001640">
    <property type="entry name" value="Lgt"/>
</dbReference>
<dbReference type="HAMAP" id="MF_01147">
    <property type="entry name" value="Lgt"/>
    <property type="match status" value="1"/>
</dbReference>
<keyword evidence="8" id="KW-0449">Lipoprotein</keyword>
<organism evidence="8 9">
    <name type="scientific">Candidatus Kerfeldbacteria bacterium RIFOXYB2_FULL_38_14</name>
    <dbReference type="NCBI Taxonomy" id="1798547"/>
    <lineage>
        <taxon>Bacteria</taxon>
        <taxon>Candidatus Kerfeldiibacteriota</taxon>
    </lineage>
</organism>
<evidence type="ECO:0000313" key="9">
    <source>
        <dbReference type="Proteomes" id="UP000176420"/>
    </source>
</evidence>
<dbReference type="GO" id="GO:0005886">
    <property type="term" value="C:plasma membrane"/>
    <property type="evidence" value="ECO:0007669"/>
    <property type="project" value="UniProtKB-SubCell"/>
</dbReference>
<reference evidence="8 9" key="1">
    <citation type="journal article" date="2016" name="Nat. Commun.">
        <title>Thousands of microbial genomes shed light on interconnected biogeochemical processes in an aquifer system.</title>
        <authorList>
            <person name="Anantharaman K."/>
            <person name="Brown C.T."/>
            <person name="Hug L.A."/>
            <person name="Sharon I."/>
            <person name="Castelle C.J."/>
            <person name="Probst A.J."/>
            <person name="Thomas B.C."/>
            <person name="Singh A."/>
            <person name="Wilkins M.J."/>
            <person name="Karaoz U."/>
            <person name="Brodie E.L."/>
            <person name="Williams K.H."/>
            <person name="Hubbard S.S."/>
            <person name="Banfield J.F."/>
        </authorList>
    </citation>
    <scope>NUCLEOTIDE SEQUENCE [LARGE SCALE GENOMIC DNA]</scope>
</reference>
<keyword evidence="5 7" id="KW-1133">Transmembrane helix</keyword>
<dbReference type="NCBIfam" id="TIGR00544">
    <property type="entry name" value="lgt"/>
    <property type="match status" value="1"/>
</dbReference>
<evidence type="ECO:0000256" key="2">
    <source>
        <dbReference type="ARBA" id="ARBA00022475"/>
    </source>
</evidence>
<evidence type="ECO:0000256" key="7">
    <source>
        <dbReference type="HAMAP-Rule" id="MF_01147"/>
    </source>
</evidence>
<dbReference type="AlphaFoldDB" id="A0A1G2BGX6"/>
<protein>
    <recommendedName>
        <fullName evidence="7">Phosphatidylglycerol--prolipoprotein diacylglyceryl transferase</fullName>
        <ecNumber evidence="7">2.5.1.145</ecNumber>
    </recommendedName>
</protein>